<accession>A0AAP0MIL7</accession>
<feature type="chain" id="PRO_5042827413" evidence="1">
    <location>
        <begin position="18"/>
        <end position="99"/>
    </location>
</feature>
<keyword evidence="1" id="KW-0732">Signal</keyword>
<keyword evidence="3" id="KW-1185">Reference proteome</keyword>
<dbReference type="Proteomes" id="UP001428341">
    <property type="component" value="Unassembled WGS sequence"/>
</dbReference>
<protein>
    <submittedName>
        <fullName evidence="2">Uncharacterized protein</fullName>
    </submittedName>
</protein>
<feature type="signal peptide" evidence="1">
    <location>
        <begin position="1"/>
        <end position="17"/>
    </location>
</feature>
<evidence type="ECO:0000313" key="2">
    <source>
        <dbReference type="EMBL" id="KAK9209824.1"/>
    </source>
</evidence>
<gene>
    <name evidence="2" type="ORF">WN944_002192</name>
</gene>
<dbReference type="EMBL" id="JBCGBO010000004">
    <property type="protein sequence ID" value="KAK9209824.1"/>
    <property type="molecule type" value="Genomic_DNA"/>
</dbReference>
<reference evidence="2 3" key="1">
    <citation type="submission" date="2024-05" db="EMBL/GenBank/DDBJ databases">
        <title>Haplotype-resolved chromosome-level genome assembly of Huyou (Citrus changshanensis).</title>
        <authorList>
            <person name="Miao C."/>
            <person name="Chen W."/>
            <person name="Wu Y."/>
            <person name="Wang L."/>
            <person name="Zhao S."/>
            <person name="Grierson D."/>
            <person name="Xu C."/>
            <person name="Chen K."/>
        </authorList>
    </citation>
    <scope>NUCLEOTIDE SEQUENCE [LARGE SCALE GENOMIC DNA]</scope>
    <source>
        <strain evidence="2">01-14</strain>
        <tissue evidence="2">Leaf</tissue>
    </source>
</reference>
<sequence length="99" mass="11488">MLGLIVEILQLVLFTEFQPNYGPSSKYCSCKHKQVTEFQRNEFDAVRSFILVECKTEKPKYAFILWLKEAQTIIDGIFANENRGLCHSKVELSRKAMIN</sequence>
<evidence type="ECO:0000313" key="3">
    <source>
        <dbReference type="Proteomes" id="UP001428341"/>
    </source>
</evidence>
<comment type="caution">
    <text evidence="2">The sequence shown here is derived from an EMBL/GenBank/DDBJ whole genome shotgun (WGS) entry which is preliminary data.</text>
</comment>
<organism evidence="2 3">
    <name type="scientific">Citrus x changshan-huyou</name>
    <dbReference type="NCBI Taxonomy" id="2935761"/>
    <lineage>
        <taxon>Eukaryota</taxon>
        <taxon>Viridiplantae</taxon>
        <taxon>Streptophyta</taxon>
        <taxon>Embryophyta</taxon>
        <taxon>Tracheophyta</taxon>
        <taxon>Spermatophyta</taxon>
        <taxon>Magnoliopsida</taxon>
        <taxon>eudicotyledons</taxon>
        <taxon>Gunneridae</taxon>
        <taxon>Pentapetalae</taxon>
        <taxon>rosids</taxon>
        <taxon>malvids</taxon>
        <taxon>Sapindales</taxon>
        <taxon>Rutaceae</taxon>
        <taxon>Aurantioideae</taxon>
        <taxon>Citrus</taxon>
    </lineage>
</organism>
<dbReference type="AlphaFoldDB" id="A0AAP0MIL7"/>
<proteinExistence type="predicted"/>
<evidence type="ECO:0000256" key="1">
    <source>
        <dbReference type="SAM" id="SignalP"/>
    </source>
</evidence>
<name>A0AAP0MIL7_9ROSI</name>